<organism evidence="9 10">
    <name type="scientific">Paenibacillus rhizosphaerae</name>
    <dbReference type="NCBI Taxonomy" id="297318"/>
    <lineage>
        <taxon>Bacteria</taxon>
        <taxon>Bacillati</taxon>
        <taxon>Bacillota</taxon>
        <taxon>Bacilli</taxon>
        <taxon>Bacillales</taxon>
        <taxon>Paenibacillaceae</taxon>
        <taxon>Paenibacillus</taxon>
    </lineage>
</organism>
<comment type="catalytic activity">
    <reaction evidence="3">
        <text>a long-chain fatty acyl-CoA + H2O = a long-chain fatty acid + CoA + H(+)</text>
        <dbReference type="Rhea" id="RHEA:67680"/>
        <dbReference type="ChEBI" id="CHEBI:15377"/>
        <dbReference type="ChEBI" id="CHEBI:15378"/>
        <dbReference type="ChEBI" id="CHEBI:57287"/>
        <dbReference type="ChEBI" id="CHEBI:57560"/>
        <dbReference type="ChEBI" id="CHEBI:83139"/>
    </reaction>
</comment>
<evidence type="ECO:0000313" key="9">
    <source>
        <dbReference type="EMBL" id="OMF57703.1"/>
    </source>
</evidence>
<comment type="catalytic activity">
    <reaction evidence="2">
        <text>a fatty acyl-CoA + H2O = a fatty acid + CoA + H(+)</text>
        <dbReference type="Rhea" id="RHEA:16781"/>
        <dbReference type="ChEBI" id="CHEBI:15377"/>
        <dbReference type="ChEBI" id="CHEBI:15378"/>
        <dbReference type="ChEBI" id="CHEBI:28868"/>
        <dbReference type="ChEBI" id="CHEBI:57287"/>
        <dbReference type="ChEBI" id="CHEBI:77636"/>
        <dbReference type="EC" id="3.1.2.20"/>
    </reaction>
</comment>
<dbReference type="InterPro" id="IPR029069">
    <property type="entry name" value="HotDog_dom_sf"/>
</dbReference>
<name>A0A1R1F0V7_9BACL</name>
<dbReference type="InterPro" id="IPR003736">
    <property type="entry name" value="PAAI_dom"/>
</dbReference>
<dbReference type="AlphaFoldDB" id="A0A1R1F0V7"/>
<evidence type="ECO:0000256" key="2">
    <source>
        <dbReference type="ARBA" id="ARBA00035880"/>
    </source>
</evidence>
<reference evidence="9 10" key="1">
    <citation type="submission" date="2016-11" db="EMBL/GenBank/DDBJ databases">
        <title>Paenibacillus species isolates.</title>
        <authorList>
            <person name="Beno S.M."/>
        </authorList>
    </citation>
    <scope>NUCLEOTIDE SEQUENCE [LARGE SCALE GENOMIC DNA]</scope>
    <source>
        <strain evidence="9 10">FSL R5-0378</strain>
    </source>
</reference>
<dbReference type="InterPro" id="IPR006683">
    <property type="entry name" value="Thioestr_dom"/>
</dbReference>
<evidence type="ECO:0000256" key="7">
    <source>
        <dbReference type="ARBA" id="ARBA00048062"/>
    </source>
</evidence>
<dbReference type="NCBIfam" id="TIGR00369">
    <property type="entry name" value="unchar_dom_1"/>
    <property type="match status" value="1"/>
</dbReference>
<feature type="domain" description="Thioesterase" evidence="8">
    <location>
        <begin position="51"/>
        <end position="118"/>
    </location>
</feature>
<dbReference type="PANTHER" id="PTHR43240">
    <property type="entry name" value="1,4-DIHYDROXY-2-NAPHTHOYL-COA THIOESTERASE 1"/>
    <property type="match status" value="1"/>
</dbReference>
<dbReference type="Proteomes" id="UP000187172">
    <property type="component" value="Unassembled WGS sequence"/>
</dbReference>
<evidence type="ECO:0000256" key="6">
    <source>
        <dbReference type="ARBA" id="ARBA00040062"/>
    </source>
</evidence>
<dbReference type="Gene3D" id="3.10.129.10">
    <property type="entry name" value="Hotdog Thioesterase"/>
    <property type="match status" value="1"/>
</dbReference>
<dbReference type="STRING" id="297318.BK138_03675"/>
<dbReference type="SUPFAM" id="SSF54637">
    <property type="entry name" value="Thioesterase/thiol ester dehydrase-isomerase"/>
    <property type="match status" value="1"/>
</dbReference>
<dbReference type="EC" id="3.1.2.20" evidence="5"/>
<evidence type="ECO:0000259" key="8">
    <source>
        <dbReference type="Pfam" id="PF03061"/>
    </source>
</evidence>
<evidence type="ECO:0000256" key="1">
    <source>
        <dbReference type="ARBA" id="ARBA00022801"/>
    </source>
</evidence>
<protein>
    <recommendedName>
        <fullName evidence="6">Medium/long-chain acyl-CoA thioesterase YigI</fullName>
        <ecNumber evidence="5">3.1.2.20</ecNumber>
    </recommendedName>
</protein>
<dbReference type="RefSeq" id="WP_076165921.1">
    <property type="nucleotide sequence ID" value="NZ_MRTP01000001.1"/>
</dbReference>
<comment type="similarity">
    <text evidence="4">Belongs to the YigI thioesterase family.</text>
</comment>
<evidence type="ECO:0000256" key="3">
    <source>
        <dbReference type="ARBA" id="ARBA00036002"/>
    </source>
</evidence>
<evidence type="ECO:0000256" key="5">
    <source>
        <dbReference type="ARBA" id="ARBA00038894"/>
    </source>
</evidence>
<sequence>MAAVLTREAIEPVLTGTKFHQFLGIRLEEVNEQSVTIRLPYNELFYTSADGYIHGGILATVIDIAGYFAVFSQLNQPVPTVDLKIDYLRPGRAGDLLFTASVVKLGRTVSIADIVAADTTGKAIAIGRGLFSSKQE</sequence>
<comment type="catalytic activity">
    <reaction evidence="7">
        <text>a medium-chain fatty acyl-CoA + H2O = a medium-chain fatty acid + CoA + H(+)</text>
        <dbReference type="Rhea" id="RHEA:68184"/>
        <dbReference type="ChEBI" id="CHEBI:15377"/>
        <dbReference type="ChEBI" id="CHEBI:15378"/>
        <dbReference type="ChEBI" id="CHEBI:57287"/>
        <dbReference type="ChEBI" id="CHEBI:59558"/>
        <dbReference type="ChEBI" id="CHEBI:90546"/>
    </reaction>
</comment>
<dbReference type="EMBL" id="MRTP01000001">
    <property type="protein sequence ID" value="OMF57703.1"/>
    <property type="molecule type" value="Genomic_DNA"/>
</dbReference>
<evidence type="ECO:0000313" key="10">
    <source>
        <dbReference type="Proteomes" id="UP000187172"/>
    </source>
</evidence>
<keyword evidence="1" id="KW-0378">Hydrolase</keyword>
<dbReference type="CDD" id="cd03443">
    <property type="entry name" value="PaaI_thioesterase"/>
    <property type="match status" value="1"/>
</dbReference>
<dbReference type="Pfam" id="PF03061">
    <property type="entry name" value="4HBT"/>
    <property type="match status" value="1"/>
</dbReference>
<keyword evidence="10" id="KW-1185">Reference proteome</keyword>
<evidence type="ECO:0000256" key="4">
    <source>
        <dbReference type="ARBA" id="ARBA00038381"/>
    </source>
</evidence>
<comment type="caution">
    <text evidence="9">The sequence shown here is derived from an EMBL/GenBank/DDBJ whole genome shotgun (WGS) entry which is preliminary data.</text>
</comment>
<accession>A0A1R1F0V7</accession>
<gene>
    <name evidence="9" type="ORF">BK138_03675</name>
</gene>
<dbReference type="GO" id="GO:0047617">
    <property type="term" value="F:fatty acyl-CoA hydrolase activity"/>
    <property type="evidence" value="ECO:0007669"/>
    <property type="project" value="UniProtKB-EC"/>
</dbReference>
<dbReference type="PANTHER" id="PTHR43240:SF20">
    <property type="entry name" value="MEDIUM_LONG-CHAIN ACYL-COA THIOESTERASE YIGI"/>
    <property type="match status" value="1"/>
</dbReference>
<proteinExistence type="inferred from homology"/>